<proteinExistence type="predicted"/>
<name>A0A356LKV8_9BURK</name>
<dbReference type="CDD" id="cd00565">
    <property type="entry name" value="Ubl_ThiS"/>
    <property type="match status" value="1"/>
</dbReference>
<dbReference type="SUPFAM" id="SSF54285">
    <property type="entry name" value="MoaD/ThiS"/>
    <property type="match status" value="1"/>
</dbReference>
<gene>
    <name evidence="1" type="primary">thiS</name>
    <name evidence="1" type="ORF">DD666_19890</name>
</gene>
<dbReference type="EMBL" id="DOEK01000042">
    <property type="protein sequence ID" value="HBP31660.1"/>
    <property type="molecule type" value="Genomic_DNA"/>
</dbReference>
<dbReference type="InterPro" id="IPR012675">
    <property type="entry name" value="Beta-grasp_dom_sf"/>
</dbReference>
<protein>
    <submittedName>
        <fullName evidence="1">Thiamine biosynthesis protein ThiS</fullName>
    </submittedName>
</protein>
<sequence length="75" mass="7732">MSTLHISVNGTEHNIASGTTLAQLIAHLQSTAGQADDPAAVATAVNEVFIPRPKRGDTVLSEGDQVFTFSPITGG</sequence>
<evidence type="ECO:0000313" key="1">
    <source>
        <dbReference type="EMBL" id="HBP31660.1"/>
    </source>
</evidence>
<comment type="caution">
    <text evidence="1">The sequence shown here is derived from an EMBL/GenBank/DDBJ whole genome shotgun (WGS) entry which is preliminary data.</text>
</comment>
<dbReference type="InterPro" id="IPR010035">
    <property type="entry name" value="Thi_S"/>
</dbReference>
<dbReference type="Gene3D" id="3.10.20.30">
    <property type="match status" value="1"/>
</dbReference>
<evidence type="ECO:0000313" key="2">
    <source>
        <dbReference type="Proteomes" id="UP000264036"/>
    </source>
</evidence>
<dbReference type="Proteomes" id="UP000264036">
    <property type="component" value="Unassembled WGS sequence"/>
</dbReference>
<dbReference type="InterPro" id="IPR003749">
    <property type="entry name" value="ThiS/MoaD-like"/>
</dbReference>
<accession>A0A356LKV8</accession>
<dbReference type="NCBIfam" id="TIGR01683">
    <property type="entry name" value="thiS"/>
    <property type="match status" value="1"/>
</dbReference>
<dbReference type="AlphaFoldDB" id="A0A356LKV8"/>
<dbReference type="InterPro" id="IPR016155">
    <property type="entry name" value="Mopterin_synth/thiamin_S_b"/>
</dbReference>
<organism evidence="1 2">
    <name type="scientific">Advenella kashmirensis</name>
    <dbReference type="NCBI Taxonomy" id="310575"/>
    <lineage>
        <taxon>Bacteria</taxon>
        <taxon>Pseudomonadati</taxon>
        <taxon>Pseudomonadota</taxon>
        <taxon>Betaproteobacteria</taxon>
        <taxon>Burkholderiales</taxon>
        <taxon>Alcaligenaceae</taxon>
    </lineage>
</organism>
<dbReference type="Pfam" id="PF02597">
    <property type="entry name" value="ThiS"/>
    <property type="match status" value="1"/>
</dbReference>
<reference evidence="1 2" key="1">
    <citation type="journal article" date="2018" name="Nat. Biotechnol.">
        <title>A standardized bacterial taxonomy based on genome phylogeny substantially revises the tree of life.</title>
        <authorList>
            <person name="Parks D.H."/>
            <person name="Chuvochina M."/>
            <person name="Waite D.W."/>
            <person name="Rinke C."/>
            <person name="Skarshewski A."/>
            <person name="Chaumeil P.A."/>
            <person name="Hugenholtz P."/>
        </authorList>
    </citation>
    <scope>NUCLEOTIDE SEQUENCE [LARGE SCALE GENOMIC DNA]</scope>
    <source>
        <strain evidence="1">UBA10707</strain>
    </source>
</reference>